<proteinExistence type="predicted"/>
<dbReference type="GeneID" id="109010916"/>
<dbReference type="AlphaFoldDB" id="A0A2I4GU44"/>
<dbReference type="FunCoup" id="A0A2I4GU44">
    <property type="interactions" value="1776"/>
</dbReference>
<dbReference type="PANTHER" id="PTHR48459">
    <property type="entry name" value="CUE DOMAIN-CONTAINING PROTEIN"/>
    <property type="match status" value="1"/>
</dbReference>
<keyword evidence="1" id="KW-0175">Coiled coil</keyword>
<dbReference type="RefSeq" id="XP_018847424.2">
    <property type="nucleotide sequence ID" value="XM_018991879.2"/>
</dbReference>
<evidence type="ECO:0000313" key="3">
    <source>
        <dbReference type="Proteomes" id="UP000235220"/>
    </source>
</evidence>
<feature type="compositionally biased region" description="Basic and acidic residues" evidence="2">
    <location>
        <begin position="620"/>
        <end position="631"/>
    </location>
</feature>
<sequence length="661" mass="72609">MDCNSVYPCLQELFPTVDSRLLKAVSIEHSKDANLAVEIVCSEIIPYLSGWSVGSSSPPEDGEAGFKKQRYLLSQPQVIDKVDAGPSSEPQSIAYDEAKERDHTCGVLHADATPLVEALNDSTALDFYDANEDNNQSCRYTENEEVILLGNSQEKCVKVGLSEIDTSLNALSHGENDDQKSGNTGSEELTSLGICKENEIEMGSETNLPGMTISSVKEKDGVKGTTVNDLDYDWRDIDFPMANDSNNVVHGESPKAESCSNISEAGSSVLQFVPTSIKEHTLLASGSSDITFKQHYFVSEMSDIKDETKADAVINGSGSGQECKIHLLEEIIEDAKNNKKTLFLAMERVINMMREVELQEKAAAQAKEEACRGGLDILVKVEEMKQMLAHAKEANNMHAGEVYGEKAILATEVRELQSRLLCLSDERDKSLAILDEMHQALQTRLAMAEELRKAAERERLEKEESAQNDLDAEEAIMEKVVQESKVLEQEAEENSRLREFLMDRGRVVDILQGEISVICQDVRLLKEKFDDRVPLSKSVSSSQTSCILATSGASVKGMTSDLLPRCSLASSGSSMKSIASDLVPDRSLASSTSSLKSVPPFLDPEEKLSPTPSVHSLSTESRHEEESARTDHQALLDDGWDFFDKDAELDSQVAYIANTTE</sequence>
<protein>
    <submittedName>
        <fullName evidence="4">Uncharacterized protein LOC109010916 isoform X1</fullName>
    </submittedName>
</protein>
<organism evidence="3 4">
    <name type="scientific">Juglans regia</name>
    <name type="common">English walnut</name>
    <dbReference type="NCBI Taxonomy" id="51240"/>
    <lineage>
        <taxon>Eukaryota</taxon>
        <taxon>Viridiplantae</taxon>
        <taxon>Streptophyta</taxon>
        <taxon>Embryophyta</taxon>
        <taxon>Tracheophyta</taxon>
        <taxon>Spermatophyta</taxon>
        <taxon>Magnoliopsida</taxon>
        <taxon>eudicotyledons</taxon>
        <taxon>Gunneridae</taxon>
        <taxon>Pentapetalae</taxon>
        <taxon>rosids</taxon>
        <taxon>fabids</taxon>
        <taxon>Fagales</taxon>
        <taxon>Juglandaceae</taxon>
        <taxon>Juglans</taxon>
    </lineage>
</organism>
<feature type="region of interest" description="Disordered" evidence="2">
    <location>
        <begin position="170"/>
        <end position="189"/>
    </location>
</feature>
<name>A0A2I4GU44_JUGRE</name>
<gene>
    <name evidence="4" type="primary">LOC109010916</name>
</gene>
<feature type="compositionally biased region" description="Polar residues" evidence="2">
    <location>
        <begin position="610"/>
        <end position="619"/>
    </location>
</feature>
<dbReference type="PANTHER" id="PTHR48459:SF1">
    <property type="entry name" value="CUE DOMAIN-CONTAINING PROTEIN"/>
    <property type="match status" value="1"/>
</dbReference>
<dbReference type="Gramene" id="Jr11_12990_p1">
    <property type="protein sequence ID" value="cds.Jr11_12990_p1"/>
    <property type="gene ID" value="Jr11_12990"/>
</dbReference>
<evidence type="ECO:0000256" key="1">
    <source>
        <dbReference type="SAM" id="Coils"/>
    </source>
</evidence>
<evidence type="ECO:0000313" key="4">
    <source>
        <dbReference type="RefSeq" id="XP_018847424.2"/>
    </source>
</evidence>
<accession>A0A2I4GU44</accession>
<dbReference type="OrthoDB" id="620544at2759"/>
<reference evidence="4" key="1">
    <citation type="submission" date="2025-08" db="UniProtKB">
        <authorList>
            <consortium name="RefSeq"/>
        </authorList>
    </citation>
    <scope>IDENTIFICATION</scope>
    <source>
        <tissue evidence="4">Leaves</tissue>
    </source>
</reference>
<dbReference type="STRING" id="51240.A0A2I4GU44"/>
<dbReference type="KEGG" id="jre:109010916"/>
<keyword evidence="3" id="KW-1185">Reference proteome</keyword>
<feature type="region of interest" description="Disordered" evidence="2">
    <location>
        <begin position="591"/>
        <end position="631"/>
    </location>
</feature>
<evidence type="ECO:0000256" key="2">
    <source>
        <dbReference type="SAM" id="MobiDB-lite"/>
    </source>
</evidence>
<feature type="coiled-coil region" evidence="1">
    <location>
        <begin position="431"/>
        <end position="490"/>
    </location>
</feature>
<dbReference type="Proteomes" id="UP000235220">
    <property type="component" value="Chromosome 11"/>
</dbReference>